<keyword evidence="4 11" id="KW-0813">Transport</keyword>
<dbReference type="Pfam" id="PF04733">
    <property type="entry name" value="Coatomer_E"/>
    <property type="match status" value="1"/>
</dbReference>
<keyword evidence="7 11" id="KW-0653">Protein transport</keyword>
<gene>
    <name evidence="12" type="ORF">LTR36_001688</name>
</gene>
<keyword evidence="13" id="KW-1185">Reference proteome</keyword>
<dbReference type="GO" id="GO:0006888">
    <property type="term" value="P:endoplasmic reticulum to Golgi vesicle-mediated transport"/>
    <property type="evidence" value="ECO:0007669"/>
    <property type="project" value="TreeGrafter"/>
</dbReference>
<reference evidence="12 13" key="1">
    <citation type="submission" date="2021-11" db="EMBL/GenBank/DDBJ databases">
        <title>Black yeast isolated from Biological Soil Crust.</title>
        <authorList>
            <person name="Kurbessoian T."/>
        </authorList>
    </citation>
    <scope>NUCLEOTIDE SEQUENCE [LARGE SCALE GENOMIC DNA]</scope>
    <source>
        <strain evidence="12 13">CCFEE 5522</strain>
    </source>
</reference>
<dbReference type="InterPro" id="IPR006822">
    <property type="entry name" value="Coatomer_esu"/>
</dbReference>
<accession>A0AAV9JNJ4</accession>
<dbReference type="GO" id="GO:0006891">
    <property type="term" value="P:intra-Golgi vesicle-mediated transport"/>
    <property type="evidence" value="ECO:0007669"/>
    <property type="project" value="TreeGrafter"/>
</dbReference>
<protein>
    <recommendedName>
        <fullName evidence="11">Coatomer subunit epsilon</fullName>
    </recommendedName>
</protein>
<dbReference type="GO" id="GO:0005198">
    <property type="term" value="F:structural molecule activity"/>
    <property type="evidence" value="ECO:0007669"/>
    <property type="project" value="UniProtKB-UniRule"/>
</dbReference>
<organism evidence="12 13">
    <name type="scientific">Oleoguttula mirabilis</name>
    <dbReference type="NCBI Taxonomy" id="1507867"/>
    <lineage>
        <taxon>Eukaryota</taxon>
        <taxon>Fungi</taxon>
        <taxon>Dikarya</taxon>
        <taxon>Ascomycota</taxon>
        <taxon>Pezizomycotina</taxon>
        <taxon>Dothideomycetes</taxon>
        <taxon>Dothideomycetidae</taxon>
        <taxon>Mycosphaerellales</taxon>
        <taxon>Teratosphaeriaceae</taxon>
        <taxon>Oleoguttula</taxon>
    </lineage>
</organism>
<evidence type="ECO:0000256" key="3">
    <source>
        <dbReference type="ARBA" id="ARBA00008827"/>
    </source>
</evidence>
<dbReference type="SUPFAM" id="SSF48452">
    <property type="entry name" value="TPR-like"/>
    <property type="match status" value="1"/>
</dbReference>
<dbReference type="Gene3D" id="1.25.40.10">
    <property type="entry name" value="Tetratricopeptide repeat domain"/>
    <property type="match status" value="1"/>
</dbReference>
<dbReference type="Proteomes" id="UP001324427">
    <property type="component" value="Unassembled WGS sequence"/>
</dbReference>
<dbReference type="GO" id="GO:0030126">
    <property type="term" value="C:COPI vesicle coat"/>
    <property type="evidence" value="ECO:0007669"/>
    <property type="project" value="TreeGrafter"/>
</dbReference>
<dbReference type="InterPro" id="IPR011990">
    <property type="entry name" value="TPR-like_helical_dom_sf"/>
</dbReference>
<dbReference type="PIRSF" id="PIRSF016478">
    <property type="entry name" value="Coatomer_esu"/>
    <property type="match status" value="1"/>
</dbReference>
<keyword evidence="8 11" id="KW-0333">Golgi apparatus</keyword>
<comment type="subcellular location">
    <subcellularLocation>
        <location evidence="2">Cytoplasmic vesicle</location>
        <location evidence="2">COPI-coated vesicle membrane</location>
        <topology evidence="2">Peripheral membrane protein</topology>
        <orientation evidence="2">Cytoplasmic side</orientation>
    </subcellularLocation>
    <subcellularLocation>
        <location evidence="1">Golgi apparatus membrane</location>
        <topology evidence="1">Peripheral membrane protein</topology>
        <orientation evidence="1">Cytoplasmic side</orientation>
    </subcellularLocation>
</comment>
<keyword evidence="9 11" id="KW-0472">Membrane</keyword>
<dbReference type="GO" id="GO:0006890">
    <property type="term" value="P:retrograde vesicle-mediated transport, Golgi to endoplasmic reticulum"/>
    <property type="evidence" value="ECO:0007669"/>
    <property type="project" value="UniProtKB-UniRule"/>
</dbReference>
<evidence type="ECO:0000256" key="10">
    <source>
        <dbReference type="ARBA" id="ARBA00023329"/>
    </source>
</evidence>
<keyword evidence="5 11" id="KW-0963">Cytoplasm</keyword>
<evidence type="ECO:0000256" key="5">
    <source>
        <dbReference type="ARBA" id="ARBA00022490"/>
    </source>
</evidence>
<keyword evidence="6 11" id="KW-0931">ER-Golgi transport</keyword>
<evidence type="ECO:0000256" key="1">
    <source>
        <dbReference type="ARBA" id="ARBA00004255"/>
    </source>
</evidence>
<dbReference type="EMBL" id="JAVFHQ010000013">
    <property type="protein sequence ID" value="KAK4546956.1"/>
    <property type="molecule type" value="Genomic_DNA"/>
</dbReference>
<evidence type="ECO:0000256" key="6">
    <source>
        <dbReference type="ARBA" id="ARBA00022892"/>
    </source>
</evidence>
<dbReference type="PANTHER" id="PTHR10805:SF0">
    <property type="entry name" value="COATOMER SUBUNIT EPSILON"/>
    <property type="match status" value="1"/>
</dbReference>
<evidence type="ECO:0000256" key="11">
    <source>
        <dbReference type="PIRNR" id="PIRNR016478"/>
    </source>
</evidence>
<dbReference type="GO" id="GO:0000139">
    <property type="term" value="C:Golgi membrane"/>
    <property type="evidence" value="ECO:0007669"/>
    <property type="project" value="UniProtKB-SubCell"/>
</dbReference>
<evidence type="ECO:0000256" key="8">
    <source>
        <dbReference type="ARBA" id="ARBA00023034"/>
    </source>
</evidence>
<evidence type="ECO:0000313" key="12">
    <source>
        <dbReference type="EMBL" id="KAK4546956.1"/>
    </source>
</evidence>
<proteinExistence type="inferred from homology"/>
<comment type="similarity">
    <text evidence="3 11">Belongs to the COPE family.</text>
</comment>
<evidence type="ECO:0000256" key="7">
    <source>
        <dbReference type="ARBA" id="ARBA00022927"/>
    </source>
</evidence>
<evidence type="ECO:0000313" key="13">
    <source>
        <dbReference type="Proteomes" id="UP001324427"/>
    </source>
</evidence>
<evidence type="ECO:0000256" key="2">
    <source>
        <dbReference type="ARBA" id="ARBA00004347"/>
    </source>
</evidence>
<dbReference type="AlphaFoldDB" id="A0AAV9JNJ4"/>
<sequence length="300" mass="32720">MDPFSAEGELVNIHTAFTQGQYQAVVNDYTTSDFSSTNTLPVQIIQYRAQCALGQYDEVIGAISDSDARRTPDLAAVRTYARYLQRPREEAPAVQEAERLAESEGDNLSVQLLCGTVFARAGKEEQALQLLSQHQGSLDAVALIVQIHLAQNRTDLALKEAKSARSFAQDALLVNLAESWVGMRQGGEQYQKAFYVFEELAQAPGSTSAVSLVAQAVSEIHLGRIEEAETALGAALELEPDNANALANRLVLDVIAGRDAAEARRKLEAVDKEHEVLADMVAKREAFRAATAKYNPKFEP</sequence>
<evidence type="ECO:0000256" key="4">
    <source>
        <dbReference type="ARBA" id="ARBA00022448"/>
    </source>
</evidence>
<evidence type="ECO:0000256" key="9">
    <source>
        <dbReference type="ARBA" id="ARBA00023136"/>
    </source>
</evidence>
<comment type="caution">
    <text evidence="12">The sequence shown here is derived from an EMBL/GenBank/DDBJ whole genome shotgun (WGS) entry which is preliminary data.</text>
</comment>
<dbReference type="PANTHER" id="PTHR10805">
    <property type="entry name" value="COATOMER SUBUNIT EPSILON"/>
    <property type="match status" value="1"/>
</dbReference>
<comment type="function">
    <text evidence="11">The coatomer is a cytosolic protein complex that binds to dilysine motifs and reversibly associates with Golgi non-clathrin-coated vesicles, which further mediate biosynthetic protein transport from the ER, via the Golgi up to the trans Golgi network. The coatomer complex is required for budding from Golgi membranes, and is essential for the retrograde Golgi-to-ER transport of dilysine-tagged proteins.</text>
</comment>
<keyword evidence="10 11" id="KW-0968">Cytoplasmic vesicle</keyword>
<name>A0AAV9JNJ4_9PEZI</name>
<dbReference type="GO" id="GO:0015031">
    <property type="term" value="P:protein transport"/>
    <property type="evidence" value="ECO:0007669"/>
    <property type="project" value="UniProtKB-UniRule"/>
</dbReference>